<dbReference type="GO" id="GO:0016787">
    <property type="term" value="F:hydrolase activity"/>
    <property type="evidence" value="ECO:0007669"/>
    <property type="project" value="TreeGrafter"/>
</dbReference>
<dbReference type="InterPro" id="IPR011042">
    <property type="entry name" value="6-blade_b-propeller_TolB-like"/>
</dbReference>
<comment type="similarity">
    <text evidence="2">Belongs to the strictosidine synthase family.</text>
</comment>
<dbReference type="Proteomes" id="UP001374535">
    <property type="component" value="Chromosome 10"/>
</dbReference>
<evidence type="ECO:0000256" key="2">
    <source>
        <dbReference type="ARBA" id="ARBA00009191"/>
    </source>
</evidence>
<proteinExistence type="inferred from homology"/>
<dbReference type="Pfam" id="PF03088">
    <property type="entry name" value="Str_synth"/>
    <property type="match status" value="1"/>
</dbReference>
<feature type="domain" description="Strictosidine synthase conserved region" evidence="6">
    <location>
        <begin position="155"/>
        <end position="243"/>
    </location>
</feature>
<dbReference type="AlphaFoldDB" id="A0AAQ3RIH4"/>
<organism evidence="7 8">
    <name type="scientific">Vigna mungo</name>
    <name type="common">Black gram</name>
    <name type="synonym">Phaseolus mungo</name>
    <dbReference type="NCBI Taxonomy" id="3915"/>
    <lineage>
        <taxon>Eukaryota</taxon>
        <taxon>Viridiplantae</taxon>
        <taxon>Streptophyta</taxon>
        <taxon>Embryophyta</taxon>
        <taxon>Tracheophyta</taxon>
        <taxon>Spermatophyta</taxon>
        <taxon>Magnoliopsida</taxon>
        <taxon>eudicotyledons</taxon>
        <taxon>Gunneridae</taxon>
        <taxon>Pentapetalae</taxon>
        <taxon>rosids</taxon>
        <taxon>fabids</taxon>
        <taxon>Fabales</taxon>
        <taxon>Fabaceae</taxon>
        <taxon>Papilionoideae</taxon>
        <taxon>50 kb inversion clade</taxon>
        <taxon>NPAAA clade</taxon>
        <taxon>indigoferoid/millettioid clade</taxon>
        <taxon>Phaseoleae</taxon>
        <taxon>Vigna</taxon>
    </lineage>
</organism>
<protein>
    <recommendedName>
        <fullName evidence="6">Strictosidine synthase conserved region domain-containing protein</fullName>
    </recommendedName>
</protein>
<evidence type="ECO:0000256" key="1">
    <source>
        <dbReference type="ARBA" id="ARBA00004116"/>
    </source>
</evidence>
<evidence type="ECO:0000256" key="5">
    <source>
        <dbReference type="SAM" id="SignalP"/>
    </source>
</evidence>
<feature type="chain" id="PRO_5042814839" description="Strictosidine synthase conserved region domain-containing protein" evidence="5">
    <location>
        <begin position="27"/>
        <end position="341"/>
    </location>
</feature>
<name>A0AAQ3RIH4_VIGMU</name>
<dbReference type="Pfam" id="PF20067">
    <property type="entry name" value="SSL_N"/>
    <property type="match status" value="1"/>
</dbReference>
<gene>
    <name evidence="7" type="ORF">V8G54_032083</name>
</gene>
<evidence type="ECO:0000256" key="3">
    <source>
        <dbReference type="ARBA" id="ARBA00022554"/>
    </source>
</evidence>
<evidence type="ECO:0000259" key="6">
    <source>
        <dbReference type="Pfam" id="PF03088"/>
    </source>
</evidence>
<evidence type="ECO:0000256" key="4">
    <source>
        <dbReference type="ARBA" id="ARBA00023180"/>
    </source>
</evidence>
<dbReference type="GO" id="GO:0005773">
    <property type="term" value="C:vacuole"/>
    <property type="evidence" value="ECO:0007669"/>
    <property type="project" value="UniProtKB-SubCell"/>
</dbReference>
<dbReference type="InterPro" id="IPR018119">
    <property type="entry name" value="Strictosidine_synth_cons-reg"/>
</dbReference>
<dbReference type="EMBL" id="CP144691">
    <property type="protein sequence ID" value="WVY92995.1"/>
    <property type="molecule type" value="Genomic_DNA"/>
</dbReference>
<dbReference type="PANTHER" id="PTHR10426:SF109">
    <property type="entry name" value="STRICTOSIDINE SYNTHASE TRANSCRIPTION FACTOR WD40-LIKE FAMILY-RELATED"/>
    <property type="match status" value="1"/>
</dbReference>
<feature type="signal peptide" evidence="5">
    <location>
        <begin position="1"/>
        <end position="26"/>
    </location>
</feature>
<evidence type="ECO:0000313" key="8">
    <source>
        <dbReference type="Proteomes" id="UP001374535"/>
    </source>
</evidence>
<keyword evidence="3" id="KW-0926">Vacuole</keyword>
<accession>A0AAQ3RIH4</accession>
<reference evidence="7 8" key="1">
    <citation type="journal article" date="2023" name="Life. Sci Alliance">
        <title>Evolutionary insights into 3D genome organization and epigenetic landscape of Vigna mungo.</title>
        <authorList>
            <person name="Junaid A."/>
            <person name="Singh B."/>
            <person name="Bhatia S."/>
        </authorList>
    </citation>
    <scope>NUCLEOTIDE SEQUENCE [LARGE SCALE GENOMIC DNA]</scope>
    <source>
        <strain evidence="7">Urdbean</strain>
    </source>
</reference>
<sequence length="341" mass="37477">MLSKITMVMTFSAIFMTFLLCSPSVGVSLTRLPLPSPITGPESLAFDRNGGGPYVGVSDGRILKYVGPRGFQEYGYTSPTRNKTLCDGLADFSEVQAQCGRPLGLRFNHQTNELYVADAYFGLVKIGPNGGAPIQSFKILQPQENRGNFTFDFLDGIDIDMDTGIIYLTQASTNFRFRDARALENSRDQTGSLFSVDPKKKETRVLMRGLALAAGVAVSRDGSFVLVSEYLANRILRFWLKGPRANSSDLFLQLRGRPDNIRTNSRGQFWIAVNDVLLPNPPSRPVIIPRGLRVGQNGVVSRIVSLVRELGSETVSEVHEHNGTLYSGSLHASYVSISTVF</sequence>
<dbReference type="Gene3D" id="2.120.10.30">
    <property type="entry name" value="TolB, C-terminal domain"/>
    <property type="match status" value="1"/>
</dbReference>
<keyword evidence="4" id="KW-0325">Glycoprotein</keyword>
<comment type="subcellular location">
    <subcellularLocation>
        <location evidence="1">Vacuole</location>
    </subcellularLocation>
</comment>
<keyword evidence="5" id="KW-0732">Signal</keyword>
<evidence type="ECO:0000313" key="7">
    <source>
        <dbReference type="EMBL" id="WVY92995.1"/>
    </source>
</evidence>
<dbReference type="SUPFAM" id="SSF63829">
    <property type="entry name" value="Calcium-dependent phosphotriesterase"/>
    <property type="match status" value="1"/>
</dbReference>
<dbReference type="GO" id="GO:0012505">
    <property type="term" value="C:endomembrane system"/>
    <property type="evidence" value="ECO:0007669"/>
    <property type="project" value="TreeGrafter"/>
</dbReference>
<keyword evidence="8" id="KW-1185">Reference proteome</keyword>
<dbReference type="PANTHER" id="PTHR10426">
    <property type="entry name" value="STRICTOSIDINE SYNTHASE-RELATED"/>
    <property type="match status" value="1"/>
</dbReference>